<evidence type="ECO:0000256" key="2">
    <source>
        <dbReference type="SAM" id="MobiDB-lite"/>
    </source>
</evidence>
<dbReference type="OrthoDB" id="2133332at2759"/>
<comment type="similarity">
    <text evidence="1">Belongs to the MTFR1 family.</text>
</comment>
<dbReference type="GO" id="GO:0009060">
    <property type="term" value="P:aerobic respiration"/>
    <property type="evidence" value="ECO:0007669"/>
    <property type="project" value="TreeGrafter"/>
</dbReference>
<feature type="compositionally biased region" description="Polar residues" evidence="2">
    <location>
        <begin position="354"/>
        <end position="365"/>
    </location>
</feature>
<keyword evidence="4" id="KW-1185">Reference proteome</keyword>
<comment type="caution">
    <text evidence="3">The sequence shown here is derived from an EMBL/GenBank/DDBJ whole genome shotgun (WGS) entry which is preliminary data.</text>
</comment>
<sequence>MSGMPAMLLGLVEELVQDFGESAWVILQAVGLGPLLLRLREEVRTSSTRARRKSFVRIVGSVLPLKPVERPYLRFVALRSLSQSCDSLYSGHTQGTIDPKWLADTERSRFRPIISRCETAPDLFAFEQAEREHLNGESSPRSSTPFSITSDLGLCRNQYPSDAAPNAQMHHSSFQHSTIHAASPFTDPAAIAKISALEDELAKLRVQISSILSQSQRPLTPPSTPIPGDRSGSPLSFAELIAQNKGSINKHTEPVDIPVNQSSNSGAVSMADVLKGLNKVKLKRVARSPGGTPIRDRAKSPVGGDPAAIIAAALKKRFAKMHVDSPEKEADERNDFDSSPESTPKTSRRIILPKQNSNLAKSDKP</sequence>
<protein>
    <submittedName>
        <fullName evidence="3">Putative mitochondrial fission regulator 2 isoform X2</fullName>
    </submittedName>
</protein>
<evidence type="ECO:0000256" key="1">
    <source>
        <dbReference type="ARBA" id="ARBA00005807"/>
    </source>
</evidence>
<feature type="region of interest" description="Disordered" evidence="2">
    <location>
        <begin position="321"/>
        <end position="365"/>
    </location>
</feature>
<accession>A0A423STP4</accession>
<evidence type="ECO:0000313" key="4">
    <source>
        <dbReference type="Proteomes" id="UP000283509"/>
    </source>
</evidence>
<dbReference type="InterPro" id="IPR007972">
    <property type="entry name" value="Mtfr1"/>
</dbReference>
<reference evidence="3 4" key="2">
    <citation type="submission" date="2019-01" db="EMBL/GenBank/DDBJ databases">
        <title>The decoding of complex shrimp genome reveals the adaptation for benthos swimmer, frequently molting mechanism and breeding impact on genome.</title>
        <authorList>
            <person name="Sun Y."/>
            <person name="Gao Y."/>
            <person name="Yu Y."/>
        </authorList>
    </citation>
    <scope>NUCLEOTIDE SEQUENCE [LARGE SCALE GENOMIC DNA]</scope>
    <source>
        <tissue evidence="3">Muscle</tissue>
    </source>
</reference>
<name>A0A423STP4_PENVA</name>
<feature type="compositionally biased region" description="Basic and acidic residues" evidence="2">
    <location>
        <begin position="321"/>
        <end position="336"/>
    </location>
</feature>
<dbReference type="EMBL" id="QCYY01002800">
    <property type="protein sequence ID" value="ROT67560.1"/>
    <property type="molecule type" value="Genomic_DNA"/>
</dbReference>
<dbReference type="Pfam" id="PF05308">
    <property type="entry name" value="Mito_fiss_reg"/>
    <property type="match status" value="1"/>
</dbReference>
<evidence type="ECO:0000313" key="3">
    <source>
        <dbReference type="EMBL" id="ROT67560.1"/>
    </source>
</evidence>
<dbReference type="PANTHER" id="PTHR14215:SF0">
    <property type="entry name" value="WH2 DOMAIN-CONTAINING PROTEIN"/>
    <property type="match status" value="1"/>
</dbReference>
<dbReference type="GO" id="GO:0005739">
    <property type="term" value="C:mitochondrion"/>
    <property type="evidence" value="ECO:0007669"/>
    <property type="project" value="TreeGrafter"/>
</dbReference>
<dbReference type="Proteomes" id="UP000283509">
    <property type="component" value="Unassembled WGS sequence"/>
</dbReference>
<dbReference type="PANTHER" id="PTHR14215">
    <property type="entry name" value="PROTEIN OF UNKNOWN FUNCTION DUF729"/>
    <property type="match status" value="1"/>
</dbReference>
<dbReference type="STRING" id="6689.A0A423STP4"/>
<proteinExistence type="inferred from homology"/>
<feature type="region of interest" description="Disordered" evidence="2">
    <location>
        <begin position="214"/>
        <end position="233"/>
    </location>
</feature>
<reference evidence="3 4" key="1">
    <citation type="submission" date="2018-04" db="EMBL/GenBank/DDBJ databases">
        <authorList>
            <person name="Zhang X."/>
            <person name="Yuan J."/>
            <person name="Li F."/>
            <person name="Xiang J."/>
        </authorList>
    </citation>
    <scope>NUCLEOTIDE SEQUENCE [LARGE SCALE GENOMIC DNA]</scope>
    <source>
        <tissue evidence="3">Muscle</tissue>
    </source>
</reference>
<gene>
    <name evidence="3" type="ORF">C7M84_014351</name>
</gene>
<feature type="non-terminal residue" evidence="3">
    <location>
        <position position="365"/>
    </location>
</feature>
<dbReference type="GO" id="GO:0000266">
    <property type="term" value="P:mitochondrial fission"/>
    <property type="evidence" value="ECO:0007669"/>
    <property type="project" value="TreeGrafter"/>
</dbReference>
<dbReference type="AlphaFoldDB" id="A0A423STP4"/>
<organism evidence="3 4">
    <name type="scientific">Penaeus vannamei</name>
    <name type="common">Whiteleg shrimp</name>
    <name type="synonym">Litopenaeus vannamei</name>
    <dbReference type="NCBI Taxonomy" id="6689"/>
    <lineage>
        <taxon>Eukaryota</taxon>
        <taxon>Metazoa</taxon>
        <taxon>Ecdysozoa</taxon>
        <taxon>Arthropoda</taxon>
        <taxon>Crustacea</taxon>
        <taxon>Multicrustacea</taxon>
        <taxon>Malacostraca</taxon>
        <taxon>Eumalacostraca</taxon>
        <taxon>Eucarida</taxon>
        <taxon>Decapoda</taxon>
        <taxon>Dendrobranchiata</taxon>
        <taxon>Penaeoidea</taxon>
        <taxon>Penaeidae</taxon>
        <taxon>Penaeus</taxon>
    </lineage>
</organism>